<feature type="binding site" evidence="6">
    <location>
        <position position="82"/>
    </location>
    <ligand>
        <name>substrate</name>
    </ligand>
</feature>
<feature type="binding site" evidence="6">
    <location>
        <position position="184"/>
    </location>
    <ligand>
        <name>substrate</name>
    </ligand>
</feature>
<evidence type="ECO:0000256" key="3">
    <source>
        <dbReference type="ARBA" id="ARBA00012918"/>
    </source>
</evidence>
<dbReference type="FunFam" id="3.40.710.10:FF:000005">
    <property type="entry name" value="Glutaminase"/>
    <property type="match status" value="1"/>
</dbReference>
<dbReference type="InterPro" id="IPR015868">
    <property type="entry name" value="Glutaminase"/>
</dbReference>
<accession>D1P5Z1</accession>
<dbReference type="AlphaFoldDB" id="D1P5Z1"/>
<protein>
    <recommendedName>
        <fullName evidence="3 6">Glutaminase</fullName>
        <ecNumber evidence="3 6">3.5.1.2</ecNumber>
    </recommendedName>
</protein>
<name>D1P5Z1_9GAMM</name>
<evidence type="ECO:0000313" key="8">
    <source>
        <dbReference type="Proteomes" id="UP000005512"/>
    </source>
</evidence>
<comment type="caution">
    <text evidence="7">The sequence shown here is derived from an EMBL/GenBank/DDBJ whole genome shotgun (WGS) entry which is preliminary data.</text>
</comment>
<dbReference type="GO" id="GO:0006537">
    <property type="term" value="P:glutamate biosynthetic process"/>
    <property type="evidence" value="ECO:0007669"/>
    <property type="project" value="TreeGrafter"/>
</dbReference>
<dbReference type="SUPFAM" id="SSF56601">
    <property type="entry name" value="beta-lactamase/transpeptidase-like"/>
    <property type="match status" value="1"/>
</dbReference>
<evidence type="ECO:0000313" key="7">
    <source>
        <dbReference type="EMBL" id="EFB71114.1"/>
    </source>
</evidence>
<feature type="binding site" evidence="6">
    <location>
        <position position="278"/>
    </location>
    <ligand>
        <name>substrate</name>
    </ligand>
</feature>
<dbReference type="GO" id="GO:0006543">
    <property type="term" value="P:L-glutamine catabolic process"/>
    <property type="evidence" value="ECO:0007669"/>
    <property type="project" value="TreeGrafter"/>
</dbReference>
<evidence type="ECO:0000256" key="1">
    <source>
        <dbReference type="ARBA" id="ARBA00011076"/>
    </source>
</evidence>
<dbReference type="Proteomes" id="UP000005512">
    <property type="component" value="Unassembled WGS sequence"/>
</dbReference>
<dbReference type="GO" id="GO:0004359">
    <property type="term" value="F:glutaminase activity"/>
    <property type="evidence" value="ECO:0007669"/>
    <property type="project" value="UniProtKB-UniRule"/>
</dbReference>
<feature type="binding site" evidence="6">
    <location>
        <position position="177"/>
    </location>
    <ligand>
        <name>substrate</name>
    </ligand>
</feature>
<dbReference type="Gene3D" id="3.40.710.10">
    <property type="entry name" value="DD-peptidase/beta-lactamase superfamily"/>
    <property type="match status" value="1"/>
</dbReference>
<comment type="similarity">
    <text evidence="1 6">Belongs to the glutaminase family.</text>
</comment>
<keyword evidence="6" id="KW-0007">Acetylation</keyword>
<dbReference type="EC" id="3.5.1.2" evidence="3 6"/>
<reference evidence="7" key="1">
    <citation type="submission" date="2009-12" db="EMBL/GenBank/DDBJ databases">
        <authorList>
            <person name="Weinstock G."/>
            <person name="Sodergren E."/>
            <person name="Clifton S."/>
            <person name="Fulton L."/>
            <person name="Fulton B."/>
            <person name="Courtney L."/>
            <person name="Fronick C."/>
            <person name="Harrison M."/>
            <person name="Strong C."/>
            <person name="Farmer C."/>
            <person name="Delahaunty K."/>
            <person name="Markovic C."/>
            <person name="Hall O."/>
            <person name="Minx P."/>
            <person name="Tomlinson C."/>
            <person name="Mitreva M."/>
            <person name="Nelson J."/>
            <person name="Hou S."/>
            <person name="Wollam A."/>
            <person name="Pepin K.H."/>
            <person name="Johnson M."/>
            <person name="Bhonagiri V."/>
            <person name="Nash W.E."/>
            <person name="Warren W."/>
            <person name="Chinwalla A."/>
            <person name="Mardis E.R."/>
            <person name="Wilson R.K."/>
        </authorList>
    </citation>
    <scope>NUCLEOTIDE SEQUENCE [LARGE SCALE GENOMIC DNA]</scope>
    <source>
        <strain evidence="7">DSM 4541</strain>
    </source>
</reference>
<evidence type="ECO:0000256" key="6">
    <source>
        <dbReference type="HAMAP-Rule" id="MF_00313"/>
    </source>
</evidence>
<feature type="binding site" evidence="6">
    <location>
        <position position="133"/>
    </location>
    <ligand>
        <name>substrate</name>
    </ligand>
</feature>
<evidence type="ECO:0000256" key="5">
    <source>
        <dbReference type="ARBA" id="ARBA00049534"/>
    </source>
</evidence>
<feature type="binding site" evidence="6">
    <location>
        <position position="208"/>
    </location>
    <ligand>
        <name>substrate</name>
    </ligand>
</feature>
<dbReference type="PANTHER" id="PTHR12544:SF29">
    <property type="entry name" value="GLUTAMINASE"/>
    <property type="match status" value="1"/>
</dbReference>
<feature type="binding site" evidence="6">
    <location>
        <position position="260"/>
    </location>
    <ligand>
        <name>substrate</name>
    </ligand>
</feature>
<keyword evidence="8" id="KW-1185">Reference proteome</keyword>
<dbReference type="NCBIfam" id="NF002133">
    <property type="entry name" value="PRK00971.1-2"/>
    <property type="match status" value="1"/>
</dbReference>
<sequence length="324" mass="35449">MPLFSVLRSNHSGVTHLSTQFSDQLLHDILDQVRPLIGQGKVANYIPALGCVPSHHLGIAVYTAEGDIFTAGDARIRFSVQSISKVLSLTLAMTRYEEQEIWSRVGKEPSGLPFNSLIQIEMEKGIPRNPFINAGAIVIADMLQSRLSAPKQRMLEFVRKLACEPNISYDIAVARSEMEHASRNAAIAYLMKSFGNFENDVLTVLETYFHYCSLSMNCVELVKCFSYLMAQGETACSIDPIITPLQSRQINALMMTCGMYDGSGEFAFRIGMPGKSGVGGGIVCVVPNQFTVAVWAPELDLAGNSLVGCAVLELLAKRIGRSVF</sequence>
<dbReference type="eggNOG" id="COG2066">
    <property type="taxonomic scope" value="Bacteria"/>
</dbReference>
<dbReference type="Pfam" id="PF04960">
    <property type="entry name" value="Glutaminase"/>
    <property type="match status" value="1"/>
</dbReference>
<organism evidence="7 8">
    <name type="scientific">Providencia rustigianii DSM 4541</name>
    <dbReference type="NCBI Taxonomy" id="500637"/>
    <lineage>
        <taxon>Bacteria</taxon>
        <taxon>Pseudomonadati</taxon>
        <taxon>Pseudomonadota</taxon>
        <taxon>Gammaproteobacteria</taxon>
        <taxon>Enterobacterales</taxon>
        <taxon>Morganellaceae</taxon>
        <taxon>Providencia</taxon>
    </lineage>
</organism>
<gene>
    <name evidence="6 7" type="primary">glsA</name>
    <name evidence="7" type="ORF">PROVRUST_07654</name>
</gene>
<evidence type="ECO:0000256" key="2">
    <source>
        <dbReference type="ARBA" id="ARBA00011881"/>
    </source>
</evidence>
<dbReference type="NCBIfam" id="TIGR03814">
    <property type="entry name" value="Gln_ase"/>
    <property type="match status" value="1"/>
</dbReference>
<keyword evidence="4 6" id="KW-0378">Hydrolase</keyword>
<dbReference type="InterPro" id="IPR012338">
    <property type="entry name" value="Beta-lactam/transpept-like"/>
</dbReference>
<dbReference type="HOGENOM" id="CLU_027932_1_1_6"/>
<dbReference type="EMBL" id="ABXV02000042">
    <property type="protein sequence ID" value="EFB71114.1"/>
    <property type="molecule type" value="Genomic_DNA"/>
</dbReference>
<comment type="subunit">
    <text evidence="2 6">Homotetramer.</text>
</comment>
<dbReference type="HAMAP" id="MF_00313">
    <property type="entry name" value="Glutaminase"/>
    <property type="match status" value="1"/>
</dbReference>
<dbReference type="PANTHER" id="PTHR12544">
    <property type="entry name" value="GLUTAMINASE"/>
    <property type="match status" value="1"/>
</dbReference>
<dbReference type="NCBIfam" id="NF002132">
    <property type="entry name" value="PRK00971.1-1"/>
    <property type="match status" value="1"/>
</dbReference>
<proteinExistence type="inferred from homology"/>
<evidence type="ECO:0000256" key="4">
    <source>
        <dbReference type="ARBA" id="ARBA00022801"/>
    </source>
</evidence>
<comment type="catalytic activity">
    <reaction evidence="5 6">
        <text>L-glutamine + H2O = L-glutamate + NH4(+)</text>
        <dbReference type="Rhea" id="RHEA:15889"/>
        <dbReference type="ChEBI" id="CHEBI:15377"/>
        <dbReference type="ChEBI" id="CHEBI:28938"/>
        <dbReference type="ChEBI" id="CHEBI:29985"/>
        <dbReference type="ChEBI" id="CHEBI:58359"/>
        <dbReference type="EC" id="3.5.1.2"/>
    </reaction>
</comment>
<dbReference type="STRING" id="500637.PROVRUST_07654"/>